<evidence type="ECO:0000256" key="7">
    <source>
        <dbReference type="ARBA" id="ARBA00023186"/>
    </source>
</evidence>
<keyword evidence="15" id="KW-1185">Reference proteome</keyword>
<keyword evidence="4 12" id="KW-0812">Transmembrane</keyword>
<dbReference type="InterPro" id="IPR000297">
    <property type="entry name" value="PPIase_PpiC"/>
</dbReference>
<evidence type="ECO:0000256" key="3">
    <source>
        <dbReference type="ARBA" id="ARBA00022519"/>
    </source>
</evidence>
<feature type="transmembrane region" description="Helical" evidence="12">
    <location>
        <begin position="14"/>
        <end position="37"/>
    </location>
</feature>
<dbReference type="Pfam" id="PF13145">
    <property type="entry name" value="Rotamase_2"/>
    <property type="match status" value="1"/>
</dbReference>
<evidence type="ECO:0000259" key="13">
    <source>
        <dbReference type="PROSITE" id="PS50198"/>
    </source>
</evidence>
<keyword evidence="11" id="KW-0697">Rotamase</keyword>
<evidence type="ECO:0000256" key="11">
    <source>
        <dbReference type="PROSITE-ProRule" id="PRU00278"/>
    </source>
</evidence>
<dbReference type="InterPro" id="IPR027304">
    <property type="entry name" value="Trigger_fact/SurA_dom_sf"/>
</dbReference>
<name>A0ABS7DD92_9GAMM</name>
<dbReference type="InterPro" id="IPR046357">
    <property type="entry name" value="PPIase_dom_sf"/>
</dbReference>
<dbReference type="Gene3D" id="3.10.50.40">
    <property type="match status" value="1"/>
</dbReference>
<dbReference type="PANTHER" id="PTHR47529">
    <property type="entry name" value="PEPTIDYL-PROLYL CIS-TRANS ISOMERASE D"/>
    <property type="match status" value="1"/>
</dbReference>
<protein>
    <recommendedName>
        <fullName evidence="9">Periplasmic chaperone PpiD</fullName>
    </recommendedName>
    <alternativeName>
        <fullName evidence="10">Periplasmic folding chaperone</fullName>
    </alternativeName>
</protein>
<evidence type="ECO:0000256" key="1">
    <source>
        <dbReference type="ARBA" id="ARBA00004382"/>
    </source>
</evidence>
<gene>
    <name evidence="14" type="ORF">J5V48_00015</name>
</gene>
<reference evidence="14 15" key="1">
    <citation type="submission" date="2021-03" db="EMBL/GenBank/DDBJ databases">
        <title>Succinivibrio sp. nov. isolated from feces of cow.</title>
        <authorList>
            <person name="Choi J.-Y."/>
        </authorList>
    </citation>
    <scope>NUCLEOTIDE SEQUENCE [LARGE SCALE GENOMIC DNA]</scope>
    <source>
        <strain evidence="14 15">AGMB01872</strain>
    </source>
</reference>
<evidence type="ECO:0000256" key="8">
    <source>
        <dbReference type="ARBA" id="ARBA00038408"/>
    </source>
</evidence>
<evidence type="ECO:0000256" key="2">
    <source>
        <dbReference type="ARBA" id="ARBA00022475"/>
    </source>
</evidence>
<keyword evidence="3" id="KW-0997">Cell inner membrane</keyword>
<accession>A0ABS7DD92</accession>
<keyword evidence="6 12" id="KW-0472">Membrane</keyword>
<dbReference type="Gene3D" id="1.10.4030.10">
    <property type="entry name" value="Porin chaperone SurA, peptide-binding domain"/>
    <property type="match status" value="1"/>
</dbReference>
<evidence type="ECO:0000256" key="5">
    <source>
        <dbReference type="ARBA" id="ARBA00022989"/>
    </source>
</evidence>
<dbReference type="SUPFAM" id="SSF54534">
    <property type="entry name" value="FKBP-like"/>
    <property type="match status" value="1"/>
</dbReference>
<evidence type="ECO:0000256" key="12">
    <source>
        <dbReference type="SAM" id="Phobius"/>
    </source>
</evidence>
<evidence type="ECO:0000256" key="6">
    <source>
        <dbReference type="ARBA" id="ARBA00023136"/>
    </source>
</evidence>
<keyword evidence="2" id="KW-1003">Cell membrane</keyword>
<evidence type="ECO:0000256" key="10">
    <source>
        <dbReference type="ARBA" id="ARBA00042775"/>
    </source>
</evidence>
<keyword evidence="7" id="KW-0143">Chaperone</keyword>
<dbReference type="EMBL" id="JAGFNY010000001">
    <property type="protein sequence ID" value="MBW7569280.1"/>
    <property type="molecule type" value="Genomic_DNA"/>
</dbReference>
<comment type="subcellular location">
    <subcellularLocation>
        <location evidence="1">Cell inner membrane</location>
        <topology evidence="1">Single-pass type II membrane protein</topology>
        <orientation evidence="1">Periplasmic side</orientation>
    </subcellularLocation>
</comment>
<organism evidence="14 15">
    <name type="scientific">Succinivibrio faecicola</name>
    <dbReference type="NCBI Taxonomy" id="2820300"/>
    <lineage>
        <taxon>Bacteria</taxon>
        <taxon>Pseudomonadati</taxon>
        <taxon>Pseudomonadota</taxon>
        <taxon>Gammaproteobacteria</taxon>
        <taxon>Aeromonadales</taxon>
        <taxon>Succinivibrionaceae</taxon>
        <taxon>Succinivibrio</taxon>
    </lineage>
</organism>
<keyword evidence="5 12" id="KW-1133">Transmembrane helix</keyword>
<proteinExistence type="inferred from homology"/>
<comment type="similarity">
    <text evidence="8">Belongs to the PpiD chaperone family.</text>
</comment>
<keyword evidence="11" id="KW-0413">Isomerase</keyword>
<dbReference type="RefSeq" id="WP_219935653.1">
    <property type="nucleotide sequence ID" value="NZ_JAGFNY010000001.1"/>
</dbReference>
<dbReference type="PANTHER" id="PTHR47529:SF1">
    <property type="entry name" value="PERIPLASMIC CHAPERONE PPID"/>
    <property type="match status" value="1"/>
</dbReference>
<evidence type="ECO:0000313" key="15">
    <source>
        <dbReference type="Proteomes" id="UP000731465"/>
    </source>
</evidence>
<dbReference type="PROSITE" id="PS50198">
    <property type="entry name" value="PPIC_PPIASE_2"/>
    <property type="match status" value="1"/>
</dbReference>
<evidence type="ECO:0000313" key="14">
    <source>
        <dbReference type="EMBL" id="MBW7569280.1"/>
    </source>
</evidence>
<evidence type="ECO:0000256" key="4">
    <source>
        <dbReference type="ARBA" id="ARBA00022692"/>
    </source>
</evidence>
<evidence type="ECO:0000256" key="9">
    <source>
        <dbReference type="ARBA" id="ARBA00040743"/>
    </source>
</evidence>
<sequence length="643" mass="71784">MLSDKLREGAHGKVFKLLFVIIMFSFVFAGIGSYMIVRNDNDPAQIGETKISANVWKAQYDDQVRAMQRQYGPQFNKVLSNKDAVSALRLSVLERLIDNVAVNTVTYEQGIRISDKQVKEAIVKEKAFQKNGKFSQELFNAATRNMGSSPDSFANSVRNDLATDLLFNPVFASGSVAYPYEIELLSKLFSQKRVVDIYTVDTKALEKSVKLTDDEIKSYYDANHGKFMKPASVNFNYIVLSVDALKKDVAVTDEELENYYNLNQSDFTVPSKRAASQIIIRSSEENFADKAKEALAQLKSGASFESVGKKYSSDKSFEKTKGSLGTLEKGSLSKELDVALFNLKNVGDYSEVIVDNYGAHIIRLDKITDAYVPALKDIKADVTEKYVSSKALEKYNKLSQDLTDITYENPDSLDIAAEKLNLKVLNSGNVVFGQTNVAWPLGVEEVQSLAFNEENRTSHTNTNVINITQDSCIVINVNEYNEEKLLPFDEVKSKAHNLALDNVVNQKAQELLEKVKEQAKAGTLNELDPLVLKSSDLTVARGQNKQFSDVFTLSVFAIEDSVNSGIIADNYGKKSLAILKKTMTENEEEMKKYVLFIRSQLAQFKLQKLQSVVTKAARELTEVEYNESAINSVIKESSSNLDN</sequence>
<dbReference type="Pfam" id="PF13624">
    <property type="entry name" value="SurA_N_3"/>
    <property type="match status" value="1"/>
</dbReference>
<feature type="domain" description="PpiC" evidence="13">
    <location>
        <begin position="270"/>
        <end position="366"/>
    </location>
</feature>
<comment type="caution">
    <text evidence="14">The sequence shown here is derived from an EMBL/GenBank/DDBJ whole genome shotgun (WGS) entry which is preliminary data.</text>
</comment>
<dbReference type="InterPro" id="IPR052029">
    <property type="entry name" value="PpiD_chaperone"/>
</dbReference>
<dbReference type="SUPFAM" id="SSF109998">
    <property type="entry name" value="Triger factor/SurA peptide-binding domain-like"/>
    <property type="match status" value="1"/>
</dbReference>
<dbReference type="Proteomes" id="UP000731465">
    <property type="component" value="Unassembled WGS sequence"/>
</dbReference>